<proteinExistence type="predicted"/>
<dbReference type="InterPro" id="IPR036390">
    <property type="entry name" value="WH_DNA-bd_sf"/>
</dbReference>
<dbReference type="PROSITE" id="PS51118">
    <property type="entry name" value="HTH_HXLR"/>
    <property type="match status" value="1"/>
</dbReference>
<dbReference type="Pfam" id="PF01638">
    <property type="entry name" value="HxlR"/>
    <property type="match status" value="1"/>
</dbReference>
<dbReference type="RefSeq" id="WP_040825503.1">
    <property type="nucleotide sequence ID" value="NZ_JBIAQY010000002.1"/>
</dbReference>
<organism evidence="5 6">
    <name type="scientific">Nocardia jiangxiensis</name>
    <dbReference type="NCBI Taxonomy" id="282685"/>
    <lineage>
        <taxon>Bacteria</taxon>
        <taxon>Bacillati</taxon>
        <taxon>Actinomycetota</taxon>
        <taxon>Actinomycetes</taxon>
        <taxon>Mycobacteriales</taxon>
        <taxon>Nocardiaceae</taxon>
        <taxon>Nocardia</taxon>
    </lineage>
</organism>
<dbReference type="SUPFAM" id="SSF46785">
    <property type="entry name" value="Winged helix' DNA-binding domain"/>
    <property type="match status" value="1"/>
</dbReference>
<gene>
    <name evidence="5" type="ORF">ACFYXQ_06070</name>
</gene>
<keyword evidence="1" id="KW-0805">Transcription regulation</keyword>
<dbReference type="PANTHER" id="PTHR33204">
    <property type="entry name" value="TRANSCRIPTIONAL REGULATOR, MARR FAMILY"/>
    <property type="match status" value="1"/>
</dbReference>
<evidence type="ECO:0000313" key="5">
    <source>
        <dbReference type="EMBL" id="MFF3567333.1"/>
    </source>
</evidence>
<comment type="caution">
    <text evidence="5">The sequence shown here is derived from an EMBL/GenBank/DDBJ whole genome shotgun (WGS) entry which is preliminary data.</text>
</comment>
<reference evidence="5 6" key="1">
    <citation type="submission" date="2024-10" db="EMBL/GenBank/DDBJ databases">
        <title>The Natural Products Discovery Center: Release of the First 8490 Sequenced Strains for Exploring Actinobacteria Biosynthetic Diversity.</title>
        <authorList>
            <person name="Kalkreuter E."/>
            <person name="Kautsar S.A."/>
            <person name="Yang D."/>
            <person name="Bader C.D."/>
            <person name="Teijaro C.N."/>
            <person name="Fluegel L."/>
            <person name="Davis C.M."/>
            <person name="Simpson J.R."/>
            <person name="Lauterbach L."/>
            <person name="Steele A.D."/>
            <person name="Gui C."/>
            <person name="Meng S."/>
            <person name="Li G."/>
            <person name="Viehrig K."/>
            <person name="Ye F."/>
            <person name="Su P."/>
            <person name="Kiefer A.F."/>
            <person name="Nichols A."/>
            <person name="Cepeda A.J."/>
            <person name="Yan W."/>
            <person name="Fan B."/>
            <person name="Jiang Y."/>
            <person name="Adhikari A."/>
            <person name="Zheng C.-J."/>
            <person name="Schuster L."/>
            <person name="Cowan T.M."/>
            <person name="Smanski M.J."/>
            <person name="Chevrette M.G."/>
            <person name="De Carvalho L.P.S."/>
            <person name="Shen B."/>
        </authorList>
    </citation>
    <scope>NUCLEOTIDE SEQUENCE [LARGE SCALE GENOMIC DNA]</scope>
    <source>
        <strain evidence="5 6">NPDC002593</strain>
    </source>
</reference>
<accession>A0ABW6RTI9</accession>
<keyword evidence="3" id="KW-0804">Transcription</keyword>
<dbReference type="Gene3D" id="1.10.10.10">
    <property type="entry name" value="Winged helix-like DNA-binding domain superfamily/Winged helix DNA-binding domain"/>
    <property type="match status" value="1"/>
</dbReference>
<name>A0ABW6RTI9_9NOCA</name>
<evidence type="ECO:0000256" key="1">
    <source>
        <dbReference type="ARBA" id="ARBA00023015"/>
    </source>
</evidence>
<dbReference type="PANTHER" id="PTHR33204:SF39">
    <property type="entry name" value="TRANSCRIPTIONAL REGULATORY PROTEIN"/>
    <property type="match status" value="1"/>
</dbReference>
<evidence type="ECO:0000259" key="4">
    <source>
        <dbReference type="PROSITE" id="PS51118"/>
    </source>
</evidence>
<evidence type="ECO:0000256" key="2">
    <source>
        <dbReference type="ARBA" id="ARBA00023125"/>
    </source>
</evidence>
<evidence type="ECO:0000313" key="6">
    <source>
        <dbReference type="Proteomes" id="UP001601992"/>
    </source>
</evidence>
<feature type="domain" description="HTH hxlR-type" evidence="4">
    <location>
        <begin position="16"/>
        <end position="114"/>
    </location>
</feature>
<protein>
    <submittedName>
        <fullName evidence="5">Winged helix-turn-helix transcriptional regulator</fullName>
    </submittedName>
</protein>
<sequence>MSPSHIDVPALVSRACPVAEVIDHVRGKWSISILTAAAQGPVRFADLHRAMPGISRRMLTLKLRRLERDGLLTRTVYPTVPPRVEYALTDIATELLDSLQGLTGWATRHRDTVTAARAAYDREHDITAEE</sequence>
<dbReference type="InterPro" id="IPR002577">
    <property type="entry name" value="HTH_HxlR"/>
</dbReference>
<keyword evidence="2" id="KW-0238">DNA-binding</keyword>
<dbReference type="EMBL" id="JBIAQY010000002">
    <property type="protein sequence ID" value="MFF3567333.1"/>
    <property type="molecule type" value="Genomic_DNA"/>
</dbReference>
<evidence type="ECO:0000256" key="3">
    <source>
        <dbReference type="ARBA" id="ARBA00023163"/>
    </source>
</evidence>
<dbReference type="InterPro" id="IPR036388">
    <property type="entry name" value="WH-like_DNA-bd_sf"/>
</dbReference>
<keyword evidence="6" id="KW-1185">Reference proteome</keyword>
<dbReference type="Proteomes" id="UP001601992">
    <property type="component" value="Unassembled WGS sequence"/>
</dbReference>